<reference evidence="2" key="1">
    <citation type="submission" date="2022-08" db="EMBL/GenBank/DDBJ databases">
        <authorList>
            <person name="Wang H."/>
        </authorList>
    </citation>
    <scope>NUCLEOTIDE SEQUENCE</scope>
    <source>
        <strain evidence="2">PS10</strain>
    </source>
</reference>
<accession>A0ABT7HSW9</accession>
<keyword evidence="1" id="KW-1133">Transmembrane helix</keyword>
<feature type="transmembrane region" description="Helical" evidence="1">
    <location>
        <begin position="36"/>
        <end position="53"/>
    </location>
</feature>
<dbReference type="EMBL" id="JANURM010000033">
    <property type="protein sequence ID" value="MDL0089995.1"/>
    <property type="molecule type" value="Genomic_DNA"/>
</dbReference>
<evidence type="ECO:0000256" key="1">
    <source>
        <dbReference type="SAM" id="Phobius"/>
    </source>
</evidence>
<protein>
    <submittedName>
        <fullName evidence="2">Uncharacterized protein</fullName>
    </submittedName>
</protein>
<dbReference type="Proteomes" id="UP001173801">
    <property type="component" value="Unassembled WGS sequence"/>
</dbReference>
<feature type="transmembrane region" description="Helical" evidence="1">
    <location>
        <begin position="100"/>
        <end position="117"/>
    </location>
</feature>
<comment type="caution">
    <text evidence="2">The sequence shown here is derived from an EMBL/GenBank/DDBJ whole genome shotgun (WGS) entry which is preliminary data.</text>
</comment>
<dbReference type="RefSeq" id="WP_284938792.1">
    <property type="nucleotide sequence ID" value="NZ_JANURM010000033.1"/>
</dbReference>
<keyword evidence="3" id="KW-1185">Reference proteome</keyword>
<feature type="transmembrane region" description="Helical" evidence="1">
    <location>
        <begin position="6"/>
        <end position="24"/>
    </location>
</feature>
<evidence type="ECO:0000313" key="2">
    <source>
        <dbReference type="EMBL" id="MDL0089995.1"/>
    </source>
</evidence>
<keyword evidence="1" id="KW-0472">Membrane</keyword>
<sequence length="118" mass="13187">MVEFLGALISLLMIVAVIAGFIAYPEEIFKFSLQGIFFLIIASIVMPIAWAIIKAIFKGSVEVGCIVFKGLAKIAEAVFKPLEHLTGILDTIYSKKITSILFYVFYILFLLFILSLFK</sequence>
<keyword evidence="1" id="KW-0812">Transmembrane</keyword>
<gene>
    <name evidence="2" type="ORF">NYG85_11580</name>
</gene>
<proteinExistence type="predicted"/>
<organism evidence="2 3">
    <name type="scientific">Campylobacter gastrosuis</name>
    <dbReference type="NCBI Taxonomy" id="2974576"/>
    <lineage>
        <taxon>Bacteria</taxon>
        <taxon>Pseudomonadati</taxon>
        <taxon>Campylobacterota</taxon>
        <taxon>Epsilonproteobacteria</taxon>
        <taxon>Campylobacterales</taxon>
        <taxon>Campylobacteraceae</taxon>
        <taxon>Campylobacter</taxon>
    </lineage>
</organism>
<name>A0ABT7HSW9_9BACT</name>
<reference evidence="2" key="2">
    <citation type="journal article" date="2023" name="Microorganisms">
        <title>Isolation and Genomic Characteristics of Cat-Borne Campylobacter felis sp. nov. and Sheep-Borne Campylobacter ovis sp. nov.</title>
        <authorList>
            <person name="Wang H."/>
            <person name="Li Y."/>
            <person name="Gu Y."/>
            <person name="Zhou G."/>
            <person name="Chen X."/>
            <person name="Zhang X."/>
            <person name="Shao Z."/>
            <person name="Zhang J."/>
            <person name="Zhang M."/>
        </authorList>
    </citation>
    <scope>NUCLEOTIDE SEQUENCE</scope>
    <source>
        <strain evidence="2">PS10</strain>
    </source>
</reference>
<evidence type="ECO:0000313" key="3">
    <source>
        <dbReference type="Proteomes" id="UP001173801"/>
    </source>
</evidence>